<feature type="region of interest" description="Disordered" evidence="8">
    <location>
        <begin position="1"/>
        <end position="56"/>
    </location>
</feature>
<gene>
    <name evidence="10" type="ORF">F5X68DRAFT_253779</name>
</gene>
<feature type="compositionally biased region" description="Polar residues" evidence="8">
    <location>
        <begin position="352"/>
        <end position="371"/>
    </location>
</feature>
<comment type="subcellular location">
    <subcellularLocation>
        <location evidence="2">Endoplasmic reticulum</location>
    </subcellularLocation>
    <subcellularLocation>
        <location evidence="3">Membrane</location>
    </subcellularLocation>
    <subcellularLocation>
        <location evidence="1">Mitochondrion</location>
    </subcellularLocation>
</comment>
<comment type="similarity">
    <text evidence="4">Belongs to the putative lipase ROG1 family.</text>
</comment>
<dbReference type="InterPro" id="IPR052374">
    <property type="entry name" value="SERAC1"/>
</dbReference>
<evidence type="ECO:0000256" key="7">
    <source>
        <dbReference type="ARBA" id="ARBA00023136"/>
    </source>
</evidence>
<evidence type="ECO:0000256" key="3">
    <source>
        <dbReference type="ARBA" id="ARBA00004370"/>
    </source>
</evidence>
<dbReference type="PRINTS" id="PR00348">
    <property type="entry name" value="UBIQUITIN"/>
</dbReference>
<dbReference type="PANTHER" id="PTHR48182">
    <property type="entry name" value="PROTEIN SERAC1"/>
    <property type="match status" value="1"/>
</dbReference>
<dbReference type="SUPFAM" id="SSF53474">
    <property type="entry name" value="alpha/beta-Hydrolases"/>
    <property type="match status" value="1"/>
</dbReference>
<dbReference type="PROSITE" id="PS50053">
    <property type="entry name" value="UBIQUITIN_2"/>
    <property type="match status" value="1"/>
</dbReference>
<evidence type="ECO:0000256" key="6">
    <source>
        <dbReference type="ARBA" id="ARBA00023128"/>
    </source>
</evidence>
<reference evidence="10" key="1">
    <citation type="journal article" date="2021" name="Nat. Commun.">
        <title>Genetic determinants of endophytism in the Arabidopsis root mycobiome.</title>
        <authorList>
            <person name="Mesny F."/>
            <person name="Miyauchi S."/>
            <person name="Thiergart T."/>
            <person name="Pickel B."/>
            <person name="Atanasova L."/>
            <person name="Karlsson M."/>
            <person name="Huettel B."/>
            <person name="Barry K.W."/>
            <person name="Haridas S."/>
            <person name="Chen C."/>
            <person name="Bauer D."/>
            <person name="Andreopoulos W."/>
            <person name="Pangilinan J."/>
            <person name="LaButti K."/>
            <person name="Riley R."/>
            <person name="Lipzen A."/>
            <person name="Clum A."/>
            <person name="Drula E."/>
            <person name="Henrissat B."/>
            <person name="Kohler A."/>
            <person name="Grigoriev I.V."/>
            <person name="Martin F.M."/>
            <person name="Hacquard S."/>
        </authorList>
    </citation>
    <scope>NUCLEOTIDE SEQUENCE</scope>
    <source>
        <strain evidence="10">MPI-SDFR-AT-0117</strain>
    </source>
</reference>
<organism evidence="10 11">
    <name type="scientific">Plectosphaerella plurivora</name>
    <dbReference type="NCBI Taxonomy" id="936078"/>
    <lineage>
        <taxon>Eukaryota</taxon>
        <taxon>Fungi</taxon>
        <taxon>Dikarya</taxon>
        <taxon>Ascomycota</taxon>
        <taxon>Pezizomycotina</taxon>
        <taxon>Sordariomycetes</taxon>
        <taxon>Hypocreomycetidae</taxon>
        <taxon>Glomerellales</taxon>
        <taxon>Plectosphaerellaceae</taxon>
        <taxon>Plectosphaerella</taxon>
    </lineage>
</organism>
<dbReference type="PANTHER" id="PTHR48182:SF2">
    <property type="entry name" value="PROTEIN SERAC1"/>
    <property type="match status" value="1"/>
</dbReference>
<dbReference type="Gene3D" id="3.40.50.1820">
    <property type="entry name" value="alpha/beta hydrolase"/>
    <property type="match status" value="1"/>
</dbReference>
<evidence type="ECO:0000256" key="4">
    <source>
        <dbReference type="ARBA" id="ARBA00007920"/>
    </source>
</evidence>
<dbReference type="InterPro" id="IPR019956">
    <property type="entry name" value="Ubiquitin_dom"/>
</dbReference>
<dbReference type="GO" id="GO:0005783">
    <property type="term" value="C:endoplasmic reticulum"/>
    <property type="evidence" value="ECO:0007669"/>
    <property type="project" value="UniProtKB-SubCell"/>
</dbReference>
<dbReference type="SMART" id="SM00213">
    <property type="entry name" value="UBQ"/>
    <property type="match status" value="1"/>
</dbReference>
<evidence type="ECO:0000256" key="1">
    <source>
        <dbReference type="ARBA" id="ARBA00004173"/>
    </source>
</evidence>
<protein>
    <recommendedName>
        <fullName evidence="9">Ubiquitin-like domain-containing protein</fullName>
    </recommendedName>
</protein>
<feature type="region of interest" description="Disordered" evidence="8">
    <location>
        <begin position="349"/>
        <end position="371"/>
    </location>
</feature>
<evidence type="ECO:0000256" key="2">
    <source>
        <dbReference type="ARBA" id="ARBA00004240"/>
    </source>
</evidence>
<keyword evidence="6" id="KW-0496">Mitochondrion</keyword>
<dbReference type="GO" id="GO:0005739">
    <property type="term" value="C:mitochondrion"/>
    <property type="evidence" value="ECO:0007669"/>
    <property type="project" value="UniProtKB-SubCell"/>
</dbReference>
<dbReference type="EMBL" id="JAGSXJ010000007">
    <property type="protein sequence ID" value="KAH6689450.1"/>
    <property type="molecule type" value="Genomic_DNA"/>
</dbReference>
<dbReference type="Gene3D" id="3.10.20.90">
    <property type="entry name" value="Phosphatidylinositol 3-kinase Catalytic Subunit, Chain A, domain 1"/>
    <property type="match status" value="1"/>
</dbReference>
<proteinExistence type="inferred from homology"/>
<dbReference type="Pfam" id="PF05057">
    <property type="entry name" value="DUF676"/>
    <property type="match status" value="1"/>
</dbReference>
<feature type="compositionally biased region" description="Basic residues" evidence="8">
    <location>
        <begin position="1"/>
        <end position="13"/>
    </location>
</feature>
<comment type="caution">
    <text evidence="10">The sequence shown here is derived from an EMBL/GenBank/DDBJ whole genome shotgun (WGS) entry which is preliminary data.</text>
</comment>
<dbReference type="Pfam" id="PF00240">
    <property type="entry name" value="ubiquitin"/>
    <property type="match status" value="1"/>
</dbReference>
<evidence type="ECO:0000313" key="11">
    <source>
        <dbReference type="Proteomes" id="UP000770015"/>
    </source>
</evidence>
<evidence type="ECO:0000256" key="8">
    <source>
        <dbReference type="SAM" id="MobiDB-lite"/>
    </source>
</evidence>
<keyword evidence="11" id="KW-1185">Reference proteome</keyword>
<feature type="compositionally biased region" description="Polar residues" evidence="8">
    <location>
        <begin position="18"/>
        <end position="31"/>
    </location>
</feature>
<evidence type="ECO:0000259" key="9">
    <source>
        <dbReference type="PROSITE" id="PS50053"/>
    </source>
</evidence>
<dbReference type="InterPro" id="IPR000626">
    <property type="entry name" value="Ubiquitin-like_dom"/>
</dbReference>
<accession>A0A9P9ACE2</accession>
<keyword evidence="7" id="KW-0472">Membrane</keyword>
<dbReference type="InterPro" id="IPR029071">
    <property type="entry name" value="Ubiquitin-like_domsf"/>
</dbReference>
<dbReference type="OrthoDB" id="1658288at2759"/>
<dbReference type="Proteomes" id="UP000770015">
    <property type="component" value="Unassembled WGS sequence"/>
</dbReference>
<dbReference type="InterPro" id="IPR029058">
    <property type="entry name" value="AB_hydrolase_fold"/>
</dbReference>
<dbReference type="GO" id="GO:0016020">
    <property type="term" value="C:membrane"/>
    <property type="evidence" value="ECO:0007669"/>
    <property type="project" value="UniProtKB-SubCell"/>
</dbReference>
<dbReference type="SUPFAM" id="SSF54236">
    <property type="entry name" value="Ubiquitin-like"/>
    <property type="match status" value="1"/>
</dbReference>
<evidence type="ECO:0000256" key="5">
    <source>
        <dbReference type="ARBA" id="ARBA00022824"/>
    </source>
</evidence>
<sequence length="1289" mass="143283">MEKIKRFIPRFKSRNRDNLTATGSDESNNGPKSPAPAASVSVNSSLPKKKSEPRPAHVYEEEPHGLFILHPPPEVGANAEGFQVDIVAVHGLNGTARATWRDAASGKFWLQDFLPLTMPSARVMTYGYDSGLAFSRSTAGIENFAQDLLNRLRMTRTTRHEKNRPLIFVAHSLGGIVVKKALILASEAKPVYGHILTSTIGIVFMGTPHQGSDLVPWAMMVSYIANAAFVGQAVRTDLIAALKTGSPILADISGAFIPHSKPLKIMSFVETQIERPLPALVVPEHSARMNLPNEIVFPVNANHRSICRYPSVRNQTYVLVEGAIKEVVASLEGGPRSEFEIASLKAREPPFQRTTSAQSAPVSSHTTPVNPAASKTANMVFIRVSGLVRHLLSNKEGPRRFTTIVQIPADTPVDDFKSHILLAEPDTMPNFERLRWPGGIWCDFSTWVDIFTAAATVTSGRPCYDAAQGYKIHRDQTIASFFSRAFPSPVQVQLHKRVSHLDVIPTSSYAIAFGQRKSHDGQISLLRSFRVPEDGKRYDIPQSLGTLPVYDVRSFSGDLPVAVASKGGIFVTMHNEEAMVLSFDSLPTKKYAIRPFLGGINGVSGVSMFETAQAKSANKKQDYIVVPDQDRLDGIAASPGQVRQFVTTPSASQPADPALANRKRKSRFLDFSSASASNKSHVPTGASVERQMTGEDKMGGIQLQIIPQYDIKNMHAGTVPNVILNDDSSEEYYEREEDRQRRPPVVDESAVRLDVLQTPQELGFQDDSVIHIKDLSTRLHSRKRVVRDLFDDPKANMMSNGILDLEVDDYSSKGNVTINVRKQGSKTGQEFTFEYDDEIDHINTYLQQALQVKGSLHVAFPVDNDPNFCAEIRTWQGITTFALARRQETINTIAPRVMDVRIAELDFVFGSSFQPDQPPRRVCCFVKDVEDHLLRQRYFFAMGLDAVALDLCFEIERLHPDLIPLALFHRRGYIGHHIRGPEKLFDKVSKGDIPVFEILHNHADMQVNVRTMQGSTIKFNVASEFTIANLKMRWQERQGIPEDQQRWIYAGRQLEDDRTLGDYNIGPGAHLHFVLRLRGGGPRVYLLGLGLKVPIGVTYDLDIATAKEVFSEESGIEASRLIITFKGVEMLDYESLFDYMEKTLYVTLRPKKPQVLAIGAGGTIAQTIKPDPTDKRCWDLANSKIVNIQILNASEFKSMTGYEPPISPLHESKLAPAKPRPFRMEQVMIVPSAEGAFDLVKSVDAWRQEEEEDAESDEDVKGYGEDGWRVDSGVVVTMDVDDAFVGLSI</sequence>
<name>A0A9P9ACE2_9PEZI</name>
<feature type="compositionally biased region" description="Low complexity" evidence="8">
    <location>
        <begin position="35"/>
        <end position="45"/>
    </location>
</feature>
<dbReference type="InterPro" id="IPR007751">
    <property type="entry name" value="DUF676_lipase-like"/>
</dbReference>
<feature type="domain" description="Ubiquitin-like" evidence="9">
    <location>
        <begin position="1005"/>
        <end position="1080"/>
    </location>
</feature>
<keyword evidence="5" id="KW-0256">Endoplasmic reticulum</keyword>
<evidence type="ECO:0000313" key="10">
    <source>
        <dbReference type="EMBL" id="KAH6689450.1"/>
    </source>
</evidence>